<dbReference type="GO" id="GO:0016020">
    <property type="term" value="C:membrane"/>
    <property type="evidence" value="ECO:0007669"/>
    <property type="project" value="InterPro"/>
</dbReference>
<sequence>RSEWERDLTLAYVVPEGPLKNLGVMWKNAMWRNDIPGQRDQDENRLIVSYSIPLL</sequence>
<gene>
    <name evidence="4" type="ORF">CS078_02240</name>
</gene>
<dbReference type="PANTHER" id="PTHR34596:SF2">
    <property type="entry name" value="CHITOPORIN"/>
    <property type="match status" value="1"/>
</dbReference>
<organism evidence="4 5">
    <name type="scientific">Pseudomonas prosekii</name>
    <dbReference type="NCBI Taxonomy" id="1148509"/>
    <lineage>
        <taxon>Bacteria</taxon>
        <taxon>Pseudomonadati</taxon>
        <taxon>Pseudomonadota</taxon>
        <taxon>Gammaproteobacteria</taxon>
        <taxon>Pseudomonadales</taxon>
        <taxon>Pseudomonadaceae</taxon>
        <taxon>Pseudomonas</taxon>
    </lineage>
</organism>
<keyword evidence="3" id="KW-0732">Signal</keyword>
<proteinExistence type="inferred from homology"/>
<dbReference type="Pfam" id="PF03573">
    <property type="entry name" value="OprD"/>
    <property type="match status" value="1"/>
</dbReference>
<evidence type="ECO:0000256" key="1">
    <source>
        <dbReference type="ARBA" id="ARBA00009075"/>
    </source>
</evidence>
<dbReference type="InterPro" id="IPR023614">
    <property type="entry name" value="Porin_dom_sf"/>
</dbReference>
<evidence type="ECO:0000313" key="4">
    <source>
        <dbReference type="EMBL" id="RLU12546.1"/>
    </source>
</evidence>
<keyword evidence="5" id="KW-1185">Reference proteome</keyword>
<name>A0A3L8CXE0_9PSED</name>
<dbReference type="GO" id="GO:0015288">
    <property type="term" value="F:porin activity"/>
    <property type="evidence" value="ECO:0007669"/>
    <property type="project" value="TreeGrafter"/>
</dbReference>
<comment type="caution">
    <text evidence="4">The sequence shown here is derived from an EMBL/GenBank/DDBJ whole genome shotgun (WGS) entry which is preliminary data.</text>
</comment>
<accession>A0A3L8CXE0</accession>
<keyword evidence="2" id="KW-0813">Transport</keyword>
<dbReference type="Proteomes" id="UP000282140">
    <property type="component" value="Unassembled WGS sequence"/>
</dbReference>
<dbReference type="RefSeq" id="WP_121757156.1">
    <property type="nucleotide sequence ID" value="NZ_PEGB01000001.1"/>
</dbReference>
<dbReference type="AlphaFoldDB" id="A0A3L8CXE0"/>
<dbReference type="PANTHER" id="PTHR34596">
    <property type="entry name" value="CHITOPORIN"/>
    <property type="match status" value="1"/>
</dbReference>
<feature type="non-terminal residue" evidence="4">
    <location>
        <position position="1"/>
    </location>
</feature>
<dbReference type="Gene3D" id="2.40.160.10">
    <property type="entry name" value="Porin"/>
    <property type="match status" value="1"/>
</dbReference>
<evidence type="ECO:0000313" key="5">
    <source>
        <dbReference type="Proteomes" id="UP000282140"/>
    </source>
</evidence>
<protein>
    <submittedName>
        <fullName evidence="4">Outer membrane porin, OprD family</fullName>
    </submittedName>
</protein>
<dbReference type="EMBL" id="PEGB01000001">
    <property type="protein sequence ID" value="RLU12546.1"/>
    <property type="molecule type" value="Genomic_DNA"/>
</dbReference>
<reference evidence="4 5" key="1">
    <citation type="journal article" date="2018" name="Front. Microbiol.">
        <title>Discovery of Phloeophagus Beetles as a Source of Pseudomonas Strains That Produce Potentially New Bioactive Substances and Description of Pseudomonas bohemica sp. nov.</title>
        <authorList>
            <person name="Saati-Santamaria Z."/>
            <person name="Lopez-Mondejar R."/>
            <person name="Jimenez-Gomez A."/>
            <person name="Diez-Mendez A."/>
            <person name="Vetrovsky T."/>
            <person name="Igual J.M."/>
            <person name="Velazquez E."/>
            <person name="Kolarik M."/>
            <person name="Rivas R."/>
            <person name="Garcia-Fraile P."/>
        </authorList>
    </citation>
    <scope>NUCLEOTIDE SEQUENCE [LARGE SCALE GENOMIC DNA]</scope>
    <source>
        <strain evidence="4 5">A2-NA13</strain>
    </source>
</reference>
<evidence type="ECO:0000256" key="3">
    <source>
        <dbReference type="ARBA" id="ARBA00022729"/>
    </source>
</evidence>
<evidence type="ECO:0000256" key="2">
    <source>
        <dbReference type="ARBA" id="ARBA00022448"/>
    </source>
</evidence>
<comment type="similarity">
    <text evidence="1">Belongs to the outer membrane porin (Opr) (TC 1.B.25) family.</text>
</comment>
<dbReference type="InterPro" id="IPR005318">
    <property type="entry name" value="OM_porin_bac"/>
</dbReference>